<accession>A0AB34JT29</accession>
<evidence type="ECO:0000313" key="4">
    <source>
        <dbReference type="Proteomes" id="UP001515480"/>
    </source>
</evidence>
<dbReference type="PANTHER" id="PTHR34203">
    <property type="entry name" value="METHYLTRANSFERASE, FKBM FAMILY PROTEIN"/>
    <property type="match status" value="1"/>
</dbReference>
<feature type="domain" description="Methyltransferase FkbM" evidence="2">
    <location>
        <begin position="131"/>
        <end position="312"/>
    </location>
</feature>
<dbReference type="NCBIfam" id="TIGR01444">
    <property type="entry name" value="fkbM_fam"/>
    <property type="match status" value="1"/>
</dbReference>
<protein>
    <recommendedName>
        <fullName evidence="2">Methyltransferase FkbM domain-containing protein</fullName>
    </recommendedName>
</protein>
<dbReference type="PANTHER" id="PTHR34203:SF13">
    <property type="entry name" value="EXPRESSED PROTEIN"/>
    <property type="match status" value="1"/>
</dbReference>
<sequence>MEWVLHGAPAPQPREEGCFGFDDRGARSWRTLPTAELGCNASCVGRRACRECRCALCGACVPPENVWYSRASGAVHAITTDTQPRFVFAFQPLDPDMERMRRKVVLEPLLTLAWQEAIRSCCRQPAALVVDVGGNFGWYTLYSVALGCDVVVFEPASAWQKILRLGLALNPGFSSKVRVYPNVVYNRPGNYSLKVPRPRKGVLLGMTGMVGSAGLMKGYAGKQWADTEQASAVRIDDLVQRDVCMLKVDVEGYEPQVFETSTNLLRRFAVPALQLELTKGYLLLRDKYSAALSAQTCMQLRMLAFLDAHGYELRQAGHSAVDHVAMPSGSWEGYEVWDKLSPLPSRRAEALAKKLGQHRMVVAFFEDIKSYSTNIVARRHEDGRRRDISWPAESPKEAQMTAAQCVQGVVNNRQARKEPS</sequence>
<dbReference type="InterPro" id="IPR006342">
    <property type="entry name" value="FkbM_mtfrase"/>
</dbReference>
<dbReference type="Gene3D" id="3.40.50.150">
    <property type="entry name" value="Vaccinia Virus protein VP39"/>
    <property type="match status" value="1"/>
</dbReference>
<evidence type="ECO:0000256" key="1">
    <source>
        <dbReference type="SAM" id="MobiDB-lite"/>
    </source>
</evidence>
<evidence type="ECO:0000313" key="3">
    <source>
        <dbReference type="EMBL" id="KAL1524824.1"/>
    </source>
</evidence>
<dbReference type="InterPro" id="IPR052514">
    <property type="entry name" value="SAM-dependent_MTase"/>
</dbReference>
<organism evidence="3 4">
    <name type="scientific">Prymnesium parvum</name>
    <name type="common">Toxic golden alga</name>
    <dbReference type="NCBI Taxonomy" id="97485"/>
    <lineage>
        <taxon>Eukaryota</taxon>
        <taxon>Haptista</taxon>
        <taxon>Haptophyta</taxon>
        <taxon>Prymnesiophyceae</taxon>
        <taxon>Prymnesiales</taxon>
        <taxon>Prymnesiaceae</taxon>
        <taxon>Prymnesium</taxon>
    </lineage>
</organism>
<feature type="region of interest" description="Disordered" evidence="1">
    <location>
        <begin position="382"/>
        <end position="402"/>
    </location>
</feature>
<keyword evidence="4" id="KW-1185">Reference proteome</keyword>
<dbReference type="Pfam" id="PF05050">
    <property type="entry name" value="Methyltransf_21"/>
    <property type="match status" value="1"/>
</dbReference>
<comment type="caution">
    <text evidence="3">The sequence shown here is derived from an EMBL/GenBank/DDBJ whole genome shotgun (WGS) entry which is preliminary data.</text>
</comment>
<dbReference type="InterPro" id="IPR029063">
    <property type="entry name" value="SAM-dependent_MTases_sf"/>
</dbReference>
<dbReference type="AlphaFoldDB" id="A0AB34JT29"/>
<dbReference type="SUPFAM" id="SSF53335">
    <property type="entry name" value="S-adenosyl-L-methionine-dependent methyltransferases"/>
    <property type="match status" value="1"/>
</dbReference>
<reference evidence="3 4" key="1">
    <citation type="journal article" date="2024" name="Science">
        <title>Giant polyketide synthase enzymes in the biosynthesis of giant marine polyether toxins.</title>
        <authorList>
            <person name="Fallon T.R."/>
            <person name="Shende V.V."/>
            <person name="Wierzbicki I.H."/>
            <person name="Pendleton A.L."/>
            <person name="Watervoot N.F."/>
            <person name="Auber R.P."/>
            <person name="Gonzalez D.J."/>
            <person name="Wisecaver J.H."/>
            <person name="Moore B.S."/>
        </authorList>
    </citation>
    <scope>NUCLEOTIDE SEQUENCE [LARGE SCALE GENOMIC DNA]</scope>
    <source>
        <strain evidence="3 4">12B1</strain>
    </source>
</reference>
<evidence type="ECO:0000259" key="2">
    <source>
        <dbReference type="Pfam" id="PF05050"/>
    </source>
</evidence>
<gene>
    <name evidence="3" type="ORF">AB1Y20_019704</name>
</gene>
<dbReference type="EMBL" id="JBGBPQ010000005">
    <property type="protein sequence ID" value="KAL1524824.1"/>
    <property type="molecule type" value="Genomic_DNA"/>
</dbReference>
<proteinExistence type="predicted"/>
<dbReference type="Proteomes" id="UP001515480">
    <property type="component" value="Unassembled WGS sequence"/>
</dbReference>
<name>A0AB34JT29_PRYPA</name>